<accession>A0A0V0GGB2</accession>
<feature type="transmembrane region" description="Helical" evidence="1">
    <location>
        <begin position="40"/>
        <end position="61"/>
    </location>
</feature>
<keyword evidence="1" id="KW-1133">Transmembrane helix</keyword>
<keyword evidence="1" id="KW-0472">Membrane</keyword>
<organism evidence="2">
    <name type="scientific">Solanum chacoense</name>
    <name type="common">Chaco potato</name>
    <dbReference type="NCBI Taxonomy" id="4108"/>
    <lineage>
        <taxon>Eukaryota</taxon>
        <taxon>Viridiplantae</taxon>
        <taxon>Streptophyta</taxon>
        <taxon>Embryophyta</taxon>
        <taxon>Tracheophyta</taxon>
        <taxon>Spermatophyta</taxon>
        <taxon>Magnoliopsida</taxon>
        <taxon>eudicotyledons</taxon>
        <taxon>Gunneridae</taxon>
        <taxon>Pentapetalae</taxon>
        <taxon>asterids</taxon>
        <taxon>lamiids</taxon>
        <taxon>Solanales</taxon>
        <taxon>Solanaceae</taxon>
        <taxon>Solanoideae</taxon>
        <taxon>Solaneae</taxon>
        <taxon>Solanum</taxon>
    </lineage>
</organism>
<name>A0A0V0GGB2_SOLCH</name>
<proteinExistence type="predicted"/>
<protein>
    <submittedName>
        <fullName evidence="2">Putative ovule protein</fullName>
    </submittedName>
</protein>
<dbReference type="EMBL" id="GEDG01039817">
    <property type="protein sequence ID" value="JAP06958.1"/>
    <property type="molecule type" value="Transcribed_RNA"/>
</dbReference>
<feature type="transmembrane region" description="Helical" evidence="1">
    <location>
        <begin position="6"/>
        <end position="28"/>
    </location>
</feature>
<keyword evidence="1" id="KW-0812">Transmembrane</keyword>
<evidence type="ECO:0000313" key="2">
    <source>
        <dbReference type="EMBL" id="JAP06958.1"/>
    </source>
</evidence>
<dbReference type="AlphaFoldDB" id="A0A0V0GGB2"/>
<sequence>MGQHHTLALTGSCLGFPHTSHTFILALLSNVQMEQRQMPTLTNSCFVFVSGALPFFSAYSYPSS</sequence>
<reference evidence="2" key="1">
    <citation type="submission" date="2015-12" db="EMBL/GenBank/DDBJ databases">
        <title>Gene expression during late stages of embryo sac development: a critical building block for successful pollen-pistil interactions.</title>
        <authorList>
            <person name="Liu Y."/>
            <person name="Joly V."/>
            <person name="Sabar M."/>
            <person name="Matton D.P."/>
        </authorList>
    </citation>
    <scope>NUCLEOTIDE SEQUENCE</scope>
</reference>
<evidence type="ECO:0000256" key="1">
    <source>
        <dbReference type="SAM" id="Phobius"/>
    </source>
</evidence>